<proteinExistence type="predicted"/>
<accession>A0A412TT39</accession>
<dbReference type="InterPro" id="IPR001387">
    <property type="entry name" value="Cro/C1-type_HTH"/>
</dbReference>
<dbReference type="PROSITE" id="PS50943">
    <property type="entry name" value="HTH_CROC1"/>
    <property type="match status" value="1"/>
</dbReference>
<evidence type="ECO:0000259" key="1">
    <source>
        <dbReference type="PROSITE" id="PS50943"/>
    </source>
</evidence>
<name>A0A412TT39_9BACT</name>
<evidence type="ECO:0000313" key="3">
    <source>
        <dbReference type="Proteomes" id="UP000284243"/>
    </source>
</evidence>
<dbReference type="RefSeq" id="WP_022160579.1">
    <property type="nucleotide sequence ID" value="NZ_CABJFF010000007.1"/>
</dbReference>
<dbReference type="Proteomes" id="UP000284243">
    <property type="component" value="Unassembled WGS sequence"/>
</dbReference>
<dbReference type="GO" id="GO:0003677">
    <property type="term" value="F:DNA binding"/>
    <property type="evidence" value="ECO:0007669"/>
    <property type="project" value="InterPro"/>
</dbReference>
<dbReference type="CDD" id="cd00093">
    <property type="entry name" value="HTH_XRE"/>
    <property type="match status" value="1"/>
</dbReference>
<evidence type="ECO:0000313" key="2">
    <source>
        <dbReference type="EMBL" id="RGU56953.1"/>
    </source>
</evidence>
<comment type="caution">
    <text evidence="2">The sequence shown here is derived from an EMBL/GenBank/DDBJ whole genome shotgun (WGS) entry which is preliminary data.</text>
</comment>
<organism evidence="2 3">
    <name type="scientific">Odoribacter splanchnicus</name>
    <dbReference type="NCBI Taxonomy" id="28118"/>
    <lineage>
        <taxon>Bacteria</taxon>
        <taxon>Pseudomonadati</taxon>
        <taxon>Bacteroidota</taxon>
        <taxon>Bacteroidia</taxon>
        <taxon>Bacteroidales</taxon>
        <taxon>Odoribacteraceae</taxon>
        <taxon>Odoribacter</taxon>
    </lineage>
</organism>
<dbReference type="Gene3D" id="1.10.260.40">
    <property type="entry name" value="lambda repressor-like DNA-binding domains"/>
    <property type="match status" value="1"/>
</dbReference>
<feature type="domain" description="HTH cro/C1-type" evidence="1">
    <location>
        <begin position="13"/>
        <end position="69"/>
    </location>
</feature>
<sequence>MKTPIEQYVIDKVREKRLAQKMSQATLAYCLGVSRGFIGDVENPNQRAKYNLNHINELSIIFNCPFSDFFPSTPFPSSKEL</sequence>
<dbReference type="SMART" id="SM00530">
    <property type="entry name" value="HTH_XRE"/>
    <property type="match status" value="1"/>
</dbReference>
<reference evidence="2 3" key="1">
    <citation type="submission" date="2018-08" db="EMBL/GenBank/DDBJ databases">
        <title>A genome reference for cultivated species of the human gut microbiota.</title>
        <authorList>
            <person name="Zou Y."/>
            <person name="Xue W."/>
            <person name="Luo G."/>
        </authorList>
    </citation>
    <scope>NUCLEOTIDE SEQUENCE [LARGE SCALE GENOMIC DNA]</scope>
    <source>
        <strain evidence="2 3">AF16-14</strain>
    </source>
</reference>
<dbReference type="SUPFAM" id="SSF47413">
    <property type="entry name" value="lambda repressor-like DNA-binding domains"/>
    <property type="match status" value="1"/>
</dbReference>
<dbReference type="AlphaFoldDB" id="A0A412TT39"/>
<dbReference type="InterPro" id="IPR010982">
    <property type="entry name" value="Lambda_DNA-bd_dom_sf"/>
</dbReference>
<gene>
    <name evidence="2" type="ORF">DWW57_07100</name>
</gene>
<protein>
    <submittedName>
        <fullName evidence="2">XRE family transcriptional regulator</fullName>
    </submittedName>
</protein>
<dbReference type="EMBL" id="QRYC01000007">
    <property type="protein sequence ID" value="RGU56953.1"/>
    <property type="molecule type" value="Genomic_DNA"/>
</dbReference>